<keyword evidence="1" id="KW-0472">Membrane</keyword>
<sequence>MDKNKTQQIIIWVVALIVIFAVATIFGWKVFYGYVVPQANNIAVFSTLGLFAFAALAGIMVNFGPCSLAVLPAYMSFYLDLNTENQNLSVGKSARLGTIASLGVVGFYLVLGLAFATAGTFLATYAPQLKLAIAALILILGIMLLRGKSLEFDFISRFKDSVSKASAGRSHIASLLGFGVVYGTGGLSCFLPIFLPLVFFPFVGGQFFESIASFAIFALFQAFFLIGATILVGLGKQTIFHTMIGKAGAMKKIAGAILIATSIYMFGIFVFLGM</sequence>
<feature type="transmembrane region" description="Helical" evidence="1">
    <location>
        <begin position="129"/>
        <end position="147"/>
    </location>
</feature>
<keyword evidence="1" id="KW-1133">Transmembrane helix</keyword>
<dbReference type="EMBL" id="PFDW01000020">
    <property type="protein sequence ID" value="PJE58389.1"/>
    <property type="molecule type" value="Genomic_DNA"/>
</dbReference>
<comment type="caution">
    <text evidence="2">The sequence shown here is derived from an EMBL/GenBank/DDBJ whole genome shotgun (WGS) entry which is preliminary data.</text>
</comment>
<name>A0A2M8KEP1_9BACT</name>
<evidence type="ECO:0000313" key="2">
    <source>
        <dbReference type="EMBL" id="PJE58389.1"/>
    </source>
</evidence>
<proteinExistence type="predicted"/>
<evidence type="ECO:0000256" key="1">
    <source>
        <dbReference type="SAM" id="Phobius"/>
    </source>
</evidence>
<feature type="transmembrane region" description="Helical" evidence="1">
    <location>
        <begin position="9"/>
        <end position="28"/>
    </location>
</feature>
<dbReference type="PANTHER" id="PTHR31272:SF9">
    <property type="entry name" value="BLL1027 PROTEIN"/>
    <property type="match status" value="1"/>
</dbReference>
<feature type="transmembrane region" description="Helical" evidence="1">
    <location>
        <begin position="211"/>
        <end position="232"/>
    </location>
</feature>
<dbReference type="PANTHER" id="PTHR31272">
    <property type="entry name" value="CYTOCHROME C-TYPE BIOGENESIS PROTEIN HI_1454-RELATED"/>
    <property type="match status" value="1"/>
</dbReference>
<accession>A0A2M8KEP1</accession>
<dbReference type="Proteomes" id="UP000231450">
    <property type="component" value="Unassembled WGS sequence"/>
</dbReference>
<feature type="transmembrane region" description="Helical" evidence="1">
    <location>
        <begin position="96"/>
        <end position="123"/>
    </location>
</feature>
<protein>
    <submittedName>
        <fullName evidence="2">Uncharacterized protein</fullName>
    </submittedName>
</protein>
<feature type="transmembrane region" description="Helical" evidence="1">
    <location>
        <begin position="172"/>
        <end position="199"/>
    </location>
</feature>
<organism evidence="2 3">
    <name type="scientific">Candidatus Portnoybacteria bacterium CG10_big_fil_rev_8_21_14_0_10_36_7</name>
    <dbReference type="NCBI Taxonomy" id="1974812"/>
    <lineage>
        <taxon>Bacteria</taxon>
        <taxon>Candidatus Portnoyibacteriota</taxon>
    </lineage>
</organism>
<gene>
    <name evidence="2" type="ORF">COU81_00950</name>
</gene>
<feature type="transmembrane region" description="Helical" evidence="1">
    <location>
        <begin position="253"/>
        <end position="272"/>
    </location>
</feature>
<dbReference type="AlphaFoldDB" id="A0A2M8KEP1"/>
<dbReference type="InterPro" id="IPR051790">
    <property type="entry name" value="Cytochrome_c-biogenesis_DsbD"/>
</dbReference>
<keyword evidence="1" id="KW-0812">Transmembrane</keyword>
<feature type="transmembrane region" description="Helical" evidence="1">
    <location>
        <begin position="48"/>
        <end position="75"/>
    </location>
</feature>
<evidence type="ECO:0000313" key="3">
    <source>
        <dbReference type="Proteomes" id="UP000231450"/>
    </source>
</evidence>
<reference evidence="3" key="1">
    <citation type="submission" date="2017-09" db="EMBL/GenBank/DDBJ databases">
        <title>Depth-based differentiation of microbial function through sediment-hosted aquifers and enrichment of novel symbionts in the deep terrestrial subsurface.</title>
        <authorList>
            <person name="Probst A.J."/>
            <person name="Ladd B."/>
            <person name="Jarett J.K."/>
            <person name="Geller-Mcgrath D.E."/>
            <person name="Sieber C.M.K."/>
            <person name="Emerson J.B."/>
            <person name="Anantharaman K."/>
            <person name="Thomas B.C."/>
            <person name="Malmstrom R."/>
            <person name="Stieglmeier M."/>
            <person name="Klingl A."/>
            <person name="Woyke T."/>
            <person name="Ryan C.M."/>
            <person name="Banfield J.F."/>
        </authorList>
    </citation>
    <scope>NUCLEOTIDE SEQUENCE [LARGE SCALE GENOMIC DNA]</scope>
</reference>